<sequence length="115" mass="13709">MSRVKRGKMAHKRRKNLLKYAKGFRWGRKTKYRAAKEALLHAWTHSFRDRKKKKGNFRQLWQVQINAASRQNGIPYNKFMHGLKKSGIILDRKILARLANEHPEIFKKIVEQAKK</sequence>
<dbReference type="GO" id="GO:0000027">
    <property type="term" value="P:ribosomal large subunit assembly"/>
    <property type="evidence" value="ECO:0007669"/>
    <property type="project" value="UniProtKB-UniRule"/>
</dbReference>
<dbReference type="NCBIfam" id="TIGR01032">
    <property type="entry name" value="rplT_bact"/>
    <property type="match status" value="1"/>
</dbReference>
<organism evidence="7 8">
    <name type="scientific">Candidatus Wildermuthbacteria bacterium RIFCSPLOWO2_01_FULL_48_35</name>
    <dbReference type="NCBI Taxonomy" id="1802463"/>
    <lineage>
        <taxon>Bacteria</taxon>
        <taxon>Candidatus Wildermuthiibacteriota</taxon>
    </lineage>
</organism>
<dbReference type="SUPFAM" id="SSF74731">
    <property type="entry name" value="Ribosomal protein L20"/>
    <property type="match status" value="1"/>
</dbReference>
<keyword evidence="3 5" id="KW-0687">Ribonucleoprotein</keyword>
<dbReference type="GO" id="GO:1990904">
    <property type="term" value="C:ribonucleoprotein complex"/>
    <property type="evidence" value="ECO:0007669"/>
    <property type="project" value="UniProtKB-KW"/>
</dbReference>
<keyword evidence="5 6" id="KW-0694">RNA-binding</keyword>
<evidence type="ECO:0000256" key="5">
    <source>
        <dbReference type="HAMAP-Rule" id="MF_00382"/>
    </source>
</evidence>
<dbReference type="HAMAP" id="MF_00382">
    <property type="entry name" value="Ribosomal_bL20"/>
    <property type="match status" value="1"/>
</dbReference>
<evidence type="ECO:0000256" key="6">
    <source>
        <dbReference type="RuleBase" id="RU000560"/>
    </source>
</evidence>
<dbReference type="Gene3D" id="6.10.160.10">
    <property type="match status" value="1"/>
</dbReference>
<evidence type="ECO:0000313" key="7">
    <source>
        <dbReference type="EMBL" id="OHA74000.1"/>
    </source>
</evidence>
<dbReference type="GO" id="GO:0005840">
    <property type="term" value="C:ribosome"/>
    <property type="evidence" value="ECO:0007669"/>
    <property type="project" value="UniProtKB-KW"/>
</dbReference>
<accession>A0A1G2RMC6</accession>
<dbReference type="PRINTS" id="PR00062">
    <property type="entry name" value="RIBOSOMALL20"/>
</dbReference>
<dbReference type="Proteomes" id="UP000177081">
    <property type="component" value="Unassembled WGS sequence"/>
</dbReference>
<comment type="caution">
    <text evidence="7">The sequence shown here is derived from an EMBL/GenBank/DDBJ whole genome shotgun (WGS) entry which is preliminary data.</text>
</comment>
<evidence type="ECO:0000256" key="1">
    <source>
        <dbReference type="ARBA" id="ARBA00007698"/>
    </source>
</evidence>
<dbReference type="CDD" id="cd07026">
    <property type="entry name" value="Ribosomal_L20"/>
    <property type="match status" value="1"/>
</dbReference>
<evidence type="ECO:0000256" key="2">
    <source>
        <dbReference type="ARBA" id="ARBA00022980"/>
    </source>
</evidence>
<dbReference type="AlphaFoldDB" id="A0A1G2RMC6"/>
<comment type="similarity">
    <text evidence="1 5 6">Belongs to the bacterial ribosomal protein bL20 family.</text>
</comment>
<reference evidence="7 8" key="1">
    <citation type="journal article" date="2016" name="Nat. Commun.">
        <title>Thousands of microbial genomes shed light on interconnected biogeochemical processes in an aquifer system.</title>
        <authorList>
            <person name="Anantharaman K."/>
            <person name="Brown C.T."/>
            <person name="Hug L.A."/>
            <person name="Sharon I."/>
            <person name="Castelle C.J."/>
            <person name="Probst A.J."/>
            <person name="Thomas B.C."/>
            <person name="Singh A."/>
            <person name="Wilkins M.J."/>
            <person name="Karaoz U."/>
            <person name="Brodie E.L."/>
            <person name="Williams K.H."/>
            <person name="Hubbard S.S."/>
            <person name="Banfield J.F."/>
        </authorList>
    </citation>
    <scope>NUCLEOTIDE SEQUENCE [LARGE SCALE GENOMIC DNA]</scope>
</reference>
<keyword evidence="5 6" id="KW-0699">rRNA-binding</keyword>
<dbReference type="InterPro" id="IPR035566">
    <property type="entry name" value="Ribosomal_protein_bL20_C"/>
</dbReference>
<evidence type="ECO:0000256" key="3">
    <source>
        <dbReference type="ARBA" id="ARBA00023274"/>
    </source>
</evidence>
<proteinExistence type="inferred from homology"/>
<dbReference type="EMBL" id="MHUI01000035">
    <property type="protein sequence ID" value="OHA74000.1"/>
    <property type="molecule type" value="Genomic_DNA"/>
</dbReference>
<dbReference type="Gene3D" id="1.10.1900.20">
    <property type="entry name" value="Ribosomal protein L20"/>
    <property type="match status" value="1"/>
</dbReference>
<gene>
    <name evidence="5" type="primary">rplT</name>
    <name evidence="7" type="ORF">A3A32_01160</name>
</gene>
<name>A0A1G2RMC6_9BACT</name>
<dbReference type="GO" id="GO:0003735">
    <property type="term" value="F:structural constituent of ribosome"/>
    <property type="evidence" value="ECO:0007669"/>
    <property type="project" value="InterPro"/>
</dbReference>
<dbReference type="InterPro" id="IPR005813">
    <property type="entry name" value="Ribosomal_bL20"/>
</dbReference>
<keyword evidence="2 5" id="KW-0689">Ribosomal protein</keyword>
<protein>
    <recommendedName>
        <fullName evidence="4 5">Large ribosomal subunit protein bL20</fullName>
    </recommendedName>
</protein>
<evidence type="ECO:0000313" key="8">
    <source>
        <dbReference type="Proteomes" id="UP000177081"/>
    </source>
</evidence>
<dbReference type="Pfam" id="PF00453">
    <property type="entry name" value="Ribosomal_L20"/>
    <property type="match status" value="1"/>
</dbReference>
<comment type="function">
    <text evidence="5 6">Binds directly to 23S ribosomal RNA and is necessary for the in vitro assembly process of the 50S ribosomal subunit. It is not involved in the protein synthesizing functions of that subunit.</text>
</comment>
<dbReference type="GO" id="GO:0019843">
    <property type="term" value="F:rRNA binding"/>
    <property type="evidence" value="ECO:0007669"/>
    <property type="project" value="UniProtKB-UniRule"/>
</dbReference>
<dbReference type="GO" id="GO:0006412">
    <property type="term" value="P:translation"/>
    <property type="evidence" value="ECO:0007669"/>
    <property type="project" value="InterPro"/>
</dbReference>
<evidence type="ECO:0000256" key="4">
    <source>
        <dbReference type="ARBA" id="ARBA00035172"/>
    </source>
</evidence>
<dbReference type="PANTHER" id="PTHR10986">
    <property type="entry name" value="39S RIBOSOMAL PROTEIN L20"/>
    <property type="match status" value="1"/>
</dbReference>
<dbReference type="FunFam" id="1.10.1900.20:FF:000001">
    <property type="entry name" value="50S ribosomal protein L20"/>
    <property type="match status" value="1"/>
</dbReference>